<accession>A0AC35TY39</accession>
<sequence length="498" mass="56992">MEVTFRTITHKCLKLKINEPKEACVIMSELGSMFPSIVENRKKERLLIYGNRTFRDKDIFDPKIVNSEKFVIFFQLNSDVADNIYEDDSTEDSIMSENPYFENNPIERDSFVPDNEDLPVARVDQPMEEDVNVAMSMYNNEPGTPVAMSTITSVNDDAPDYMSYSGTFDIDIGDDFESHLEEADGGISSDSSIFSGVSLTERNIVPRINNIEDLRNLDILQNALAPRFFMLDEFFQGIGSNKQLAQEPNDGYDKTEEISAMIMAAVGLGYNKEDVLKSLKIASGDKEYASQILLMNGFNDEPADLIGIAPSIKENENKTAVLCNSLYFENLRTDIQTNATLLEEYIEKVAQHDPEFIEVIKRNESIFMNLINMPCRNVEDFYEADPEPMDFLSSIVPHSDVNYRDQLMNMNDEILMDDFRYNEANQTIQETIMRQFEMENQRNITEADLSLNDMTKIDQIVEMGFLRERAIALYLHNHKNERKTVEDLIVESGQLETS</sequence>
<evidence type="ECO:0000313" key="1">
    <source>
        <dbReference type="Proteomes" id="UP000095286"/>
    </source>
</evidence>
<evidence type="ECO:0000313" key="2">
    <source>
        <dbReference type="WBParaSite" id="RSKR_0000566400.1"/>
    </source>
</evidence>
<name>A0AC35TY39_9BILA</name>
<protein>
    <submittedName>
        <fullName evidence="2">UBA domain-containing protein</fullName>
    </submittedName>
</protein>
<proteinExistence type="predicted"/>
<dbReference type="WBParaSite" id="RSKR_0000566400.1">
    <property type="protein sequence ID" value="RSKR_0000566400.1"/>
    <property type="gene ID" value="RSKR_0000566400"/>
</dbReference>
<organism evidence="1 2">
    <name type="scientific">Rhabditophanes sp. KR3021</name>
    <dbReference type="NCBI Taxonomy" id="114890"/>
    <lineage>
        <taxon>Eukaryota</taxon>
        <taxon>Metazoa</taxon>
        <taxon>Ecdysozoa</taxon>
        <taxon>Nematoda</taxon>
        <taxon>Chromadorea</taxon>
        <taxon>Rhabditida</taxon>
        <taxon>Tylenchina</taxon>
        <taxon>Panagrolaimomorpha</taxon>
        <taxon>Strongyloidoidea</taxon>
        <taxon>Alloionematidae</taxon>
        <taxon>Rhabditophanes</taxon>
    </lineage>
</organism>
<dbReference type="Proteomes" id="UP000095286">
    <property type="component" value="Unplaced"/>
</dbReference>
<reference evidence="2" key="1">
    <citation type="submission" date="2016-11" db="UniProtKB">
        <authorList>
            <consortium name="WormBaseParasite"/>
        </authorList>
    </citation>
    <scope>IDENTIFICATION</scope>
    <source>
        <strain evidence="2">KR3021</strain>
    </source>
</reference>